<evidence type="ECO:0000256" key="1">
    <source>
        <dbReference type="SAM" id="MobiDB-lite"/>
    </source>
</evidence>
<organism evidence="2 3">
    <name type="scientific">Chromohalobacter japonicus</name>
    <dbReference type="NCBI Taxonomy" id="223900"/>
    <lineage>
        <taxon>Bacteria</taxon>
        <taxon>Pseudomonadati</taxon>
        <taxon>Pseudomonadota</taxon>
        <taxon>Gammaproteobacteria</taxon>
        <taxon>Oceanospirillales</taxon>
        <taxon>Halomonadaceae</taxon>
        <taxon>Chromohalobacter</taxon>
    </lineage>
</organism>
<reference evidence="2 3" key="1">
    <citation type="submission" date="2016-12" db="EMBL/GenBank/DDBJ databases">
        <title>Draft genome sequences of strains Salinicola socius SMB35, Salinicola sp. MH3R3-1 and Chromohalobacter sp. SMB17 from the Verkhnekamsk potash mining region of Russia.</title>
        <authorList>
            <person name="Mavrodi D.V."/>
            <person name="Olsson B.E."/>
            <person name="Korsakova E.S."/>
            <person name="Pyankova A."/>
            <person name="Mavrodi O.V."/>
            <person name="Plotnikova E.G."/>
        </authorList>
    </citation>
    <scope>NUCLEOTIDE SEQUENCE [LARGE SCALE GENOMIC DNA]</scope>
    <source>
        <strain evidence="2 3">SMB17</strain>
    </source>
</reference>
<gene>
    <name evidence="2" type="ORF">BTW10_09675</name>
</gene>
<dbReference type="RefSeq" id="WP_040241232.1">
    <property type="nucleotide sequence ID" value="NZ_MSDQ01000024.1"/>
</dbReference>
<evidence type="ECO:0000313" key="2">
    <source>
        <dbReference type="EMBL" id="OLO11351.1"/>
    </source>
</evidence>
<proteinExistence type="predicted"/>
<protein>
    <submittedName>
        <fullName evidence="2">Uncharacterized protein</fullName>
    </submittedName>
</protein>
<sequence length="94" mass="10567">MTVALLAPTKRPPATMKPAETAVSTTLSITHSDKATLLGPRPKCEIGCLALLRHDLHLRHDIYDTEDIANARRRAIFYTRWHGLADPLLQLWRG</sequence>
<name>A0A1Q8TCE6_9GAMM</name>
<dbReference type="Proteomes" id="UP000186806">
    <property type="component" value="Unassembled WGS sequence"/>
</dbReference>
<keyword evidence="3" id="KW-1185">Reference proteome</keyword>
<feature type="region of interest" description="Disordered" evidence="1">
    <location>
        <begin position="1"/>
        <end position="21"/>
    </location>
</feature>
<comment type="caution">
    <text evidence="2">The sequence shown here is derived from an EMBL/GenBank/DDBJ whole genome shotgun (WGS) entry which is preliminary data.</text>
</comment>
<dbReference type="EMBL" id="MSDQ01000024">
    <property type="protein sequence ID" value="OLO11351.1"/>
    <property type="molecule type" value="Genomic_DNA"/>
</dbReference>
<accession>A0A1Q8TCE6</accession>
<dbReference type="AlphaFoldDB" id="A0A1Q8TCE6"/>
<evidence type="ECO:0000313" key="3">
    <source>
        <dbReference type="Proteomes" id="UP000186806"/>
    </source>
</evidence>